<dbReference type="RefSeq" id="WP_181658730.1">
    <property type="nucleotide sequence ID" value="NZ_JACEHE010000010.1"/>
</dbReference>
<dbReference type="Pfam" id="PF00005">
    <property type="entry name" value="ABC_tran"/>
    <property type="match status" value="1"/>
</dbReference>
<dbReference type="Gene3D" id="3.40.50.300">
    <property type="entry name" value="P-loop containing nucleotide triphosphate hydrolases"/>
    <property type="match status" value="1"/>
</dbReference>
<evidence type="ECO:0000313" key="7">
    <source>
        <dbReference type="Proteomes" id="UP000545761"/>
    </source>
</evidence>
<dbReference type="InterPro" id="IPR003439">
    <property type="entry name" value="ABC_transporter-like_ATP-bd"/>
</dbReference>
<keyword evidence="1" id="KW-0813">Transport</keyword>
<accession>A0A7W0DME1</accession>
<dbReference type="InterPro" id="IPR027417">
    <property type="entry name" value="P-loop_NTPase"/>
</dbReference>
<reference evidence="6 7" key="1">
    <citation type="submission" date="2020-07" db="EMBL/GenBank/DDBJ databases">
        <title>Streptomyces isolated from Indian soil.</title>
        <authorList>
            <person name="Mandal S."/>
            <person name="Maiti P.K."/>
        </authorList>
    </citation>
    <scope>NUCLEOTIDE SEQUENCE [LARGE SCALE GENOMIC DNA]</scope>
    <source>
        <strain evidence="6 7">PSKA28</strain>
    </source>
</reference>
<gene>
    <name evidence="6" type="ORF">H1D24_18635</name>
</gene>
<dbReference type="InterPro" id="IPR003593">
    <property type="entry name" value="AAA+_ATPase"/>
</dbReference>
<dbReference type="SUPFAM" id="SSF52540">
    <property type="entry name" value="P-loop containing nucleoside triphosphate hydrolases"/>
    <property type="match status" value="1"/>
</dbReference>
<evidence type="ECO:0000313" key="6">
    <source>
        <dbReference type="EMBL" id="MBA2947771.1"/>
    </source>
</evidence>
<dbReference type="GO" id="GO:0016887">
    <property type="term" value="F:ATP hydrolysis activity"/>
    <property type="evidence" value="ECO:0007669"/>
    <property type="project" value="InterPro"/>
</dbReference>
<dbReference type="PROSITE" id="PS50893">
    <property type="entry name" value="ABC_TRANSPORTER_2"/>
    <property type="match status" value="1"/>
</dbReference>
<protein>
    <submittedName>
        <fullName evidence="6">ABC transporter ATP-binding protein</fullName>
    </submittedName>
</protein>
<keyword evidence="3 6" id="KW-0067">ATP-binding</keyword>
<name>A0A7W0DME1_9ACTN</name>
<dbReference type="EMBL" id="JACEHE010000010">
    <property type="protein sequence ID" value="MBA2947771.1"/>
    <property type="molecule type" value="Genomic_DNA"/>
</dbReference>
<dbReference type="PROSITE" id="PS00211">
    <property type="entry name" value="ABC_TRANSPORTER_1"/>
    <property type="match status" value="1"/>
</dbReference>
<evidence type="ECO:0000256" key="4">
    <source>
        <dbReference type="SAM" id="MobiDB-lite"/>
    </source>
</evidence>
<feature type="compositionally biased region" description="Low complexity" evidence="4">
    <location>
        <begin position="11"/>
        <end position="30"/>
    </location>
</feature>
<dbReference type="InterPro" id="IPR050166">
    <property type="entry name" value="ABC_transporter_ATP-bind"/>
</dbReference>
<organism evidence="6 7">
    <name type="scientific">Streptomyces himalayensis subsp. himalayensis</name>
    <dbReference type="NCBI Taxonomy" id="2756131"/>
    <lineage>
        <taxon>Bacteria</taxon>
        <taxon>Bacillati</taxon>
        <taxon>Actinomycetota</taxon>
        <taxon>Actinomycetes</taxon>
        <taxon>Kitasatosporales</taxon>
        <taxon>Streptomycetaceae</taxon>
        <taxon>Streptomyces</taxon>
        <taxon>Streptomyces himalayensis</taxon>
    </lineage>
</organism>
<keyword evidence="2" id="KW-0547">Nucleotide-binding</keyword>
<dbReference type="SMART" id="SM00382">
    <property type="entry name" value="AAA"/>
    <property type="match status" value="1"/>
</dbReference>
<dbReference type="Proteomes" id="UP000545761">
    <property type="component" value="Unassembled WGS sequence"/>
</dbReference>
<sequence>MSTAAKDASEGTGAPDPGEATPAGTGTGLSLRGLSKEFRLGRRRVKALDTVDLDTREGQFLALLGPSGCGKSTVLRILAGLDTPTSGTALVHGEDPESARRRHHLGIAFQDSALLPWRSVTSNIRLPLEISGMSADRSVVSDLIKLVGLEGFEKARPAQLSGGMRQRVAIARSLVVDPKVLLLDEPFGALDDMTRQRLNLELQRIWQARAVTTLLVTHSINEAVLLSDTVAVMSPRPGRIVETVTIDLPRPRTPEMMRSPEFHAYADQLSELLFGRSEASGTESL</sequence>
<dbReference type="GO" id="GO:0005524">
    <property type="term" value="F:ATP binding"/>
    <property type="evidence" value="ECO:0007669"/>
    <property type="project" value="UniProtKB-KW"/>
</dbReference>
<evidence type="ECO:0000256" key="3">
    <source>
        <dbReference type="ARBA" id="ARBA00022840"/>
    </source>
</evidence>
<proteinExistence type="predicted"/>
<feature type="region of interest" description="Disordered" evidence="4">
    <location>
        <begin position="1"/>
        <end position="30"/>
    </location>
</feature>
<comment type="caution">
    <text evidence="6">The sequence shown here is derived from an EMBL/GenBank/DDBJ whole genome shotgun (WGS) entry which is preliminary data.</text>
</comment>
<dbReference type="PANTHER" id="PTHR42788">
    <property type="entry name" value="TAURINE IMPORT ATP-BINDING PROTEIN-RELATED"/>
    <property type="match status" value="1"/>
</dbReference>
<dbReference type="InterPro" id="IPR017871">
    <property type="entry name" value="ABC_transporter-like_CS"/>
</dbReference>
<dbReference type="CDD" id="cd03293">
    <property type="entry name" value="ABC_NrtD_SsuB_transporters"/>
    <property type="match status" value="1"/>
</dbReference>
<evidence type="ECO:0000259" key="5">
    <source>
        <dbReference type="PROSITE" id="PS50893"/>
    </source>
</evidence>
<evidence type="ECO:0000256" key="1">
    <source>
        <dbReference type="ARBA" id="ARBA00022448"/>
    </source>
</evidence>
<dbReference type="PANTHER" id="PTHR42788:SF13">
    <property type="entry name" value="ALIPHATIC SULFONATES IMPORT ATP-BINDING PROTEIN SSUB"/>
    <property type="match status" value="1"/>
</dbReference>
<feature type="domain" description="ABC transporter" evidence="5">
    <location>
        <begin position="29"/>
        <end position="260"/>
    </location>
</feature>
<evidence type="ECO:0000256" key="2">
    <source>
        <dbReference type="ARBA" id="ARBA00022741"/>
    </source>
</evidence>
<dbReference type="AlphaFoldDB" id="A0A7W0DME1"/>